<comment type="caution">
    <text evidence="2">The sequence shown here is derived from an EMBL/GenBank/DDBJ whole genome shotgun (WGS) entry which is preliminary data.</text>
</comment>
<accession>A0A392P2H4</accession>
<dbReference type="AlphaFoldDB" id="A0A392P2H4"/>
<feature type="non-terminal residue" evidence="2">
    <location>
        <position position="1"/>
    </location>
</feature>
<dbReference type="Proteomes" id="UP000265520">
    <property type="component" value="Unassembled WGS sequence"/>
</dbReference>
<evidence type="ECO:0000256" key="1">
    <source>
        <dbReference type="SAM" id="Phobius"/>
    </source>
</evidence>
<keyword evidence="3" id="KW-1185">Reference proteome</keyword>
<reference evidence="2 3" key="1">
    <citation type="journal article" date="2018" name="Front. Plant Sci.">
        <title>Red Clover (Trifolium pratense) and Zigzag Clover (T. medium) - A Picture of Genomic Similarities and Differences.</title>
        <authorList>
            <person name="Dluhosova J."/>
            <person name="Istvanek J."/>
            <person name="Nedelnik J."/>
            <person name="Repkova J."/>
        </authorList>
    </citation>
    <scope>NUCLEOTIDE SEQUENCE [LARGE SCALE GENOMIC DNA]</scope>
    <source>
        <strain evidence="3">cv. 10/8</strain>
        <tissue evidence="2">Leaf</tissue>
    </source>
</reference>
<name>A0A392P2H4_9FABA</name>
<evidence type="ECO:0000313" key="3">
    <source>
        <dbReference type="Proteomes" id="UP000265520"/>
    </source>
</evidence>
<keyword evidence="1" id="KW-0812">Transmembrane</keyword>
<evidence type="ECO:0000313" key="2">
    <source>
        <dbReference type="EMBL" id="MCI05700.1"/>
    </source>
</evidence>
<protein>
    <submittedName>
        <fullName evidence="2">Uncharacterized protein</fullName>
    </submittedName>
</protein>
<feature type="transmembrane region" description="Helical" evidence="1">
    <location>
        <begin position="6"/>
        <end position="22"/>
    </location>
</feature>
<keyword evidence="1" id="KW-1133">Transmembrane helix</keyword>
<dbReference type="EMBL" id="LXQA010059461">
    <property type="protein sequence ID" value="MCI05700.1"/>
    <property type="molecule type" value="Genomic_DNA"/>
</dbReference>
<keyword evidence="1" id="KW-0472">Membrane</keyword>
<sequence>SFAILMLGLEFMIALNMLLRLTSCRAMRLDRRDSPPSSATVRLKRRTSASKVSFRAAKIRT</sequence>
<organism evidence="2 3">
    <name type="scientific">Trifolium medium</name>
    <dbReference type="NCBI Taxonomy" id="97028"/>
    <lineage>
        <taxon>Eukaryota</taxon>
        <taxon>Viridiplantae</taxon>
        <taxon>Streptophyta</taxon>
        <taxon>Embryophyta</taxon>
        <taxon>Tracheophyta</taxon>
        <taxon>Spermatophyta</taxon>
        <taxon>Magnoliopsida</taxon>
        <taxon>eudicotyledons</taxon>
        <taxon>Gunneridae</taxon>
        <taxon>Pentapetalae</taxon>
        <taxon>rosids</taxon>
        <taxon>fabids</taxon>
        <taxon>Fabales</taxon>
        <taxon>Fabaceae</taxon>
        <taxon>Papilionoideae</taxon>
        <taxon>50 kb inversion clade</taxon>
        <taxon>NPAAA clade</taxon>
        <taxon>Hologalegina</taxon>
        <taxon>IRL clade</taxon>
        <taxon>Trifolieae</taxon>
        <taxon>Trifolium</taxon>
    </lineage>
</organism>
<proteinExistence type="predicted"/>